<dbReference type="InterPro" id="IPR001173">
    <property type="entry name" value="Glyco_trans_2-like"/>
</dbReference>
<dbReference type="RefSeq" id="WP_107992147.1">
    <property type="nucleotide sequence ID" value="NZ_QAYG01000017.1"/>
</dbReference>
<dbReference type="PANTHER" id="PTHR43630:SF2">
    <property type="entry name" value="GLYCOSYLTRANSFERASE"/>
    <property type="match status" value="1"/>
</dbReference>
<dbReference type="CDD" id="cd02511">
    <property type="entry name" value="Beta4Glucosyltransferase"/>
    <property type="match status" value="1"/>
</dbReference>
<keyword evidence="4" id="KW-1185">Reference proteome</keyword>
<protein>
    <submittedName>
        <fullName evidence="3">Glycosyltransferase involved in cell wall biosynthesis</fullName>
    </submittedName>
</protein>
<evidence type="ECO:0000256" key="1">
    <source>
        <dbReference type="ARBA" id="ARBA00038494"/>
    </source>
</evidence>
<reference evidence="3 4" key="1">
    <citation type="submission" date="2018-04" db="EMBL/GenBank/DDBJ databases">
        <title>Genomic Encyclopedia of Archaeal and Bacterial Type Strains, Phase II (KMG-II): from individual species to whole genera.</title>
        <authorList>
            <person name="Goeker M."/>
        </authorList>
    </citation>
    <scope>NUCLEOTIDE SEQUENCE [LARGE SCALE GENOMIC DNA]</scope>
    <source>
        <strain evidence="3 4">DSM 23382</strain>
    </source>
</reference>
<comment type="caution">
    <text evidence="3">The sequence shown here is derived from an EMBL/GenBank/DDBJ whole genome shotgun (WGS) entry which is preliminary data.</text>
</comment>
<dbReference type="Proteomes" id="UP000244081">
    <property type="component" value="Unassembled WGS sequence"/>
</dbReference>
<dbReference type="AlphaFoldDB" id="A0A2T5UNX1"/>
<evidence type="ECO:0000313" key="3">
    <source>
        <dbReference type="EMBL" id="PTW53212.1"/>
    </source>
</evidence>
<dbReference type="Gene3D" id="3.90.550.10">
    <property type="entry name" value="Spore Coat Polysaccharide Biosynthesis Protein SpsA, Chain A"/>
    <property type="match status" value="1"/>
</dbReference>
<dbReference type="InterPro" id="IPR029044">
    <property type="entry name" value="Nucleotide-diphossugar_trans"/>
</dbReference>
<dbReference type="OrthoDB" id="9815923at2"/>
<keyword evidence="3" id="KW-0808">Transferase</keyword>
<dbReference type="PANTHER" id="PTHR43630">
    <property type="entry name" value="POLY-BETA-1,6-N-ACETYL-D-GLUCOSAMINE SYNTHASE"/>
    <property type="match status" value="1"/>
</dbReference>
<gene>
    <name evidence="3" type="ORF">C8N35_11728</name>
</gene>
<dbReference type="EMBL" id="QAYG01000017">
    <property type="protein sequence ID" value="PTW53212.1"/>
    <property type="molecule type" value="Genomic_DNA"/>
</dbReference>
<comment type="similarity">
    <text evidence="1">Belongs to the glycosyltransferase 2 family. WaaE/KdtX subfamily.</text>
</comment>
<accession>A0A2T5UNX1</accession>
<evidence type="ECO:0000259" key="2">
    <source>
        <dbReference type="Pfam" id="PF00535"/>
    </source>
</evidence>
<proteinExistence type="inferred from homology"/>
<sequence>MNRIPLSIFIITRNEADRIGATLDAVRDISDDIVVVDSGSDDDTRAIAEARGARVLVNPFTGYGAQKRFAEDQCREPWLLNIDADEICPPDLVAEIRALFTDGGPSHQAYRVPIAEQFPGEGAPHRWSYTIAPVRLYHRDAGRYCASPVHDRVDLATGVTPARLRHRIHHRSIRSLSDELRKLNAYSDMQVADLEARGKRLPAWRMVSEFPFAFLKAYLLRRHFVRGRYGFLTAMNHAIYRHMRIAKHLERRWRNRS</sequence>
<evidence type="ECO:0000313" key="4">
    <source>
        <dbReference type="Proteomes" id="UP000244081"/>
    </source>
</evidence>
<dbReference type="SUPFAM" id="SSF53448">
    <property type="entry name" value="Nucleotide-diphospho-sugar transferases"/>
    <property type="match status" value="1"/>
</dbReference>
<dbReference type="GO" id="GO:0016740">
    <property type="term" value="F:transferase activity"/>
    <property type="evidence" value="ECO:0007669"/>
    <property type="project" value="UniProtKB-KW"/>
</dbReference>
<organism evidence="3 4">
    <name type="scientific">Breoghania corrubedonensis</name>
    <dbReference type="NCBI Taxonomy" id="665038"/>
    <lineage>
        <taxon>Bacteria</taxon>
        <taxon>Pseudomonadati</taxon>
        <taxon>Pseudomonadota</taxon>
        <taxon>Alphaproteobacteria</taxon>
        <taxon>Hyphomicrobiales</taxon>
        <taxon>Stappiaceae</taxon>
        <taxon>Breoghania</taxon>
    </lineage>
</organism>
<feature type="domain" description="Glycosyltransferase 2-like" evidence="2">
    <location>
        <begin position="7"/>
        <end position="132"/>
    </location>
</feature>
<name>A0A2T5UNX1_9HYPH</name>
<dbReference type="Pfam" id="PF00535">
    <property type="entry name" value="Glycos_transf_2"/>
    <property type="match status" value="1"/>
</dbReference>